<protein>
    <recommendedName>
        <fullName evidence="4">Zinc finger, C2H2</fullName>
    </recommendedName>
</protein>
<accession>A0A0A2JKG4</accession>
<gene>
    <name evidence="2" type="ORF">PEX2_089040</name>
</gene>
<dbReference type="OrthoDB" id="4364826at2759"/>
<keyword evidence="3" id="KW-1185">Reference proteome</keyword>
<proteinExistence type="predicted"/>
<sequence length="212" mass="23814">MGYNPMDSTAGPLDPNIDPQLGQLMDTPLDPNIDPQLGQLMDTQLEIKSEPDEASTAPTGIADGLPDASSWPFDDCWNSIRPIEPTSWAPNAKLCDCPEHSETTWPAEHAVLVKLPSAWRFCLFTDTSPIQFIPDCAKRCPYCPWKTERLAKIGNPAPMLRRHIRQYHLKEHGDEFPGITVDPLRVSVRTEYVSYERTQGSRPKVDKNTEEA</sequence>
<organism evidence="2 3">
    <name type="scientific">Penicillium expansum</name>
    <name type="common">Blue mold rot fungus</name>
    <dbReference type="NCBI Taxonomy" id="27334"/>
    <lineage>
        <taxon>Eukaryota</taxon>
        <taxon>Fungi</taxon>
        <taxon>Dikarya</taxon>
        <taxon>Ascomycota</taxon>
        <taxon>Pezizomycotina</taxon>
        <taxon>Eurotiomycetes</taxon>
        <taxon>Eurotiomycetidae</taxon>
        <taxon>Eurotiales</taxon>
        <taxon>Aspergillaceae</taxon>
        <taxon>Penicillium</taxon>
    </lineage>
</organism>
<dbReference type="AlphaFoldDB" id="A0A0A2JKG4"/>
<dbReference type="Proteomes" id="UP000030143">
    <property type="component" value="Unassembled WGS sequence"/>
</dbReference>
<dbReference type="GeneID" id="27681594"/>
<evidence type="ECO:0000313" key="2">
    <source>
        <dbReference type="EMBL" id="KGO54873.1"/>
    </source>
</evidence>
<evidence type="ECO:0008006" key="4">
    <source>
        <dbReference type="Google" id="ProtNLM"/>
    </source>
</evidence>
<dbReference type="EMBL" id="JQFZ01000212">
    <property type="protein sequence ID" value="KGO54873.1"/>
    <property type="molecule type" value="Genomic_DNA"/>
</dbReference>
<evidence type="ECO:0000313" key="3">
    <source>
        <dbReference type="Proteomes" id="UP000030143"/>
    </source>
</evidence>
<dbReference type="VEuPathDB" id="FungiDB:PEXP_044880"/>
<comment type="caution">
    <text evidence="2">The sequence shown here is derived from an EMBL/GenBank/DDBJ whole genome shotgun (WGS) entry which is preliminary data.</text>
</comment>
<evidence type="ECO:0000256" key="1">
    <source>
        <dbReference type="SAM" id="MobiDB-lite"/>
    </source>
</evidence>
<dbReference type="RefSeq" id="XP_016597170.1">
    <property type="nucleotide sequence ID" value="XM_016746174.1"/>
</dbReference>
<dbReference type="PhylomeDB" id="A0A0A2JKG4"/>
<reference evidence="2 3" key="1">
    <citation type="journal article" date="2015" name="Mol. Plant Microbe Interact.">
        <title>Genome, transcriptome, and functional analyses of Penicillium expansum provide new insights into secondary metabolism and pathogenicity.</title>
        <authorList>
            <person name="Ballester A.R."/>
            <person name="Marcet-Houben M."/>
            <person name="Levin E."/>
            <person name="Sela N."/>
            <person name="Selma-Lazaro C."/>
            <person name="Carmona L."/>
            <person name="Wisniewski M."/>
            <person name="Droby S."/>
            <person name="Gonzalez-Candelas L."/>
            <person name="Gabaldon T."/>
        </authorList>
    </citation>
    <scope>NUCLEOTIDE SEQUENCE [LARGE SCALE GENOMIC DNA]</scope>
    <source>
        <strain evidence="2 3">MD-8</strain>
    </source>
</reference>
<feature type="region of interest" description="Disordered" evidence="1">
    <location>
        <begin position="1"/>
        <end position="21"/>
    </location>
</feature>
<dbReference type="HOGENOM" id="CLU_1525680_0_0_1"/>
<name>A0A0A2JKG4_PENEN</name>